<name>A0A6N4SMT1_CYTH3</name>
<reference evidence="3 4" key="1">
    <citation type="journal article" date="2007" name="Appl. Environ. Microbiol.">
        <title>Genome sequence of the cellulolytic gliding bacterium Cytophaga hutchinsonii.</title>
        <authorList>
            <person name="Xie G."/>
            <person name="Bruce D.C."/>
            <person name="Challacombe J.F."/>
            <person name="Chertkov O."/>
            <person name="Detter J.C."/>
            <person name="Gilna P."/>
            <person name="Han C.S."/>
            <person name="Lucas S."/>
            <person name="Misra M."/>
            <person name="Myers G.L."/>
            <person name="Richardson P."/>
            <person name="Tapia R."/>
            <person name="Thayer N."/>
            <person name="Thompson L.S."/>
            <person name="Brettin T.S."/>
            <person name="Henrissat B."/>
            <person name="Wilson D.B."/>
            <person name="McBride M.J."/>
        </authorList>
    </citation>
    <scope>NUCLEOTIDE SEQUENCE [LARGE SCALE GENOMIC DNA]</scope>
    <source>
        <strain evidence="4">ATCC 33406 / DSM 1761 / CIP 103989 / NBRC 15051 / NCIMB 9469 / D465</strain>
    </source>
</reference>
<feature type="transmembrane region" description="Helical" evidence="1">
    <location>
        <begin position="122"/>
        <end position="142"/>
    </location>
</feature>
<dbReference type="AlphaFoldDB" id="A0A6N4SMT1"/>
<feature type="transmembrane region" description="Helical" evidence="1">
    <location>
        <begin position="317"/>
        <end position="338"/>
    </location>
</feature>
<dbReference type="PANTHER" id="PTHR40407:SF1">
    <property type="entry name" value="HEPARAN-ALPHA-GLUCOSAMINIDE N-ACETYLTRANSFERASE CATALYTIC DOMAIN-CONTAINING PROTEIN"/>
    <property type="match status" value="1"/>
</dbReference>
<feature type="transmembrane region" description="Helical" evidence="1">
    <location>
        <begin position="277"/>
        <end position="296"/>
    </location>
</feature>
<dbReference type="Proteomes" id="UP000001822">
    <property type="component" value="Chromosome"/>
</dbReference>
<proteinExistence type="predicted"/>
<dbReference type="EMBL" id="CP000383">
    <property type="protein sequence ID" value="ABG57580.1"/>
    <property type="molecule type" value="Genomic_DNA"/>
</dbReference>
<dbReference type="KEGG" id="chu:CHU_0289"/>
<feature type="transmembrane region" description="Helical" evidence="1">
    <location>
        <begin position="358"/>
        <end position="381"/>
    </location>
</feature>
<evidence type="ECO:0000313" key="3">
    <source>
        <dbReference type="EMBL" id="ABG57580.1"/>
    </source>
</evidence>
<gene>
    <name evidence="3" type="ordered locus">CHU_0289</name>
</gene>
<keyword evidence="1" id="KW-0472">Membrane</keyword>
<organism evidence="3 4">
    <name type="scientific">Cytophaga hutchinsonii (strain ATCC 33406 / DSM 1761 / CIP 103989 / NBRC 15051 / NCIMB 9469 / D465)</name>
    <dbReference type="NCBI Taxonomy" id="269798"/>
    <lineage>
        <taxon>Bacteria</taxon>
        <taxon>Pseudomonadati</taxon>
        <taxon>Bacteroidota</taxon>
        <taxon>Cytophagia</taxon>
        <taxon>Cytophagales</taxon>
        <taxon>Cytophagaceae</taxon>
        <taxon>Cytophaga</taxon>
    </lineage>
</organism>
<keyword evidence="4" id="KW-1185">Reference proteome</keyword>
<evidence type="ECO:0000313" key="4">
    <source>
        <dbReference type="Proteomes" id="UP000001822"/>
    </source>
</evidence>
<evidence type="ECO:0000259" key="2">
    <source>
        <dbReference type="Pfam" id="PF07786"/>
    </source>
</evidence>
<feature type="transmembrane region" description="Helical" evidence="1">
    <location>
        <begin position="97"/>
        <end position="116"/>
    </location>
</feature>
<keyword evidence="1" id="KW-0812">Transmembrane</keyword>
<protein>
    <submittedName>
        <fullName evidence="3">Membrane protein</fullName>
    </submittedName>
</protein>
<feature type="transmembrane region" description="Helical" evidence="1">
    <location>
        <begin position="235"/>
        <end position="253"/>
    </location>
</feature>
<accession>A0A6N4SMT1</accession>
<sequence length="399" mass="45752">MSNTNTLTPPFPADNRIQAIDILRGFLIVLMALDHVRDFFLLDAFAFSATDPEKTTVALFATRWITHLCAPGFVWLSGVSAYMYFKKNGPQKTSAYLFSRGIILILLELTIVKIGWHFNTDFSSFGLLVIWALGLSMILLGLMLWLPQAFVFITALVILAGHNLLDTIQTSDTGWTSLIWHILHQTGTVTLNQQVYINVLYPVLPMFGLICLGYTMGHLFTDDTKEERITLFKRLSLVLLLAFISIRLVNMYGDPAPWMPNQYVYRTVFSFFNVTKYPMSLNYTLITLSALFYILTKIELYTFKPYGYLALFGKVSMFFYIIHIYVIHILAVLLAMATNHQNLTLAMDNMNIYTLTNHFGYSLPVVYLIWLGILLILYPVCKKYRVLKSKHPDSFLKFI</sequence>
<dbReference type="PANTHER" id="PTHR40407">
    <property type="entry name" value="MEMBRANE PROTEIN-LIKE PROTEIN"/>
    <property type="match status" value="1"/>
</dbReference>
<feature type="transmembrane region" description="Helical" evidence="1">
    <location>
        <begin position="195"/>
        <end position="214"/>
    </location>
</feature>
<dbReference type="Pfam" id="PF07786">
    <property type="entry name" value="HGSNAT_cat"/>
    <property type="match status" value="1"/>
</dbReference>
<keyword evidence="1" id="KW-1133">Transmembrane helix</keyword>
<feature type="transmembrane region" description="Helical" evidence="1">
    <location>
        <begin position="64"/>
        <end position="85"/>
    </location>
</feature>
<feature type="domain" description="Heparan-alpha-glucosaminide N-acetyltransferase catalytic" evidence="2">
    <location>
        <begin position="16"/>
        <end position="245"/>
    </location>
</feature>
<evidence type="ECO:0000256" key="1">
    <source>
        <dbReference type="SAM" id="Phobius"/>
    </source>
</evidence>
<dbReference type="InterPro" id="IPR012429">
    <property type="entry name" value="HGSNAT_cat"/>
</dbReference>
<dbReference type="RefSeq" id="WP_011583696.1">
    <property type="nucleotide sequence ID" value="NC_008255.1"/>
</dbReference>